<dbReference type="EMBL" id="AMSI01000002">
    <property type="protein sequence ID" value="EKF44044.1"/>
    <property type="molecule type" value="Genomic_DNA"/>
</dbReference>
<dbReference type="Proteomes" id="UP000007374">
    <property type="component" value="Unassembled WGS sequence"/>
</dbReference>
<keyword evidence="2" id="KW-1185">Reference proteome</keyword>
<evidence type="ECO:0000313" key="1">
    <source>
        <dbReference type="EMBL" id="EKF44044.1"/>
    </source>
</evidence>
<organism evidence="1 2">
    <name type="scientific">Nitratireductor indicus C115</name>
    <dbReference type="NCBI Taxonomy" id="1231190"/>
    <lineage>
        <taxon>Bacteria</taxon>
        <taxon>Pseudomonadati</taxon>
        <taxon>Pseudomonadota</taxon>
        <taxon>Alphaproteobacteria</taxon>
        <taxon>Hyphomicrobiales</taxon>
        <taxon>Phyllobacteriaceae</taxon>
        <taxon>Nitratireductor</taxon>
    </lineage>
</organism>
<dbReference type="STRING" id="721133.SAMN05216176_101407"/>
<proteinExistence type="predicted"/>
<reference evidence="1 2" key="1">
    <citation type="journal article" date="2012" name="J. Bacteriol.">
        <title>Genome Sequence of Nitratireductor indicus Type Strain C115.</title>
        <authorList>
            <person name="Lai Q."/>
            <person name="Li G."/>
            <person name="Yu Z."/>
            <person name="Shao Z."/>
        </authorList>
    </citation>
    <scope>NUCLEOTIDE SEQUENCE [LARGE SCALE GENOMIC DNA]</scope>
    <source>
        <strain evidence="1 2">C115</strain>
    </source>
</reference>
<evidence type="ECO:0008006" key="3">
    <source>
        <dbReference type="Google" id="ProtNLM"/>
    </source>
</evidence>
<dbReference type="eggNOG" id="ENOG502ZHDM">
    <property type="taxonomic scope" value="Bacteria"/>
</dbReference>
<evidence type="ECO:0000313" key="2">
    <source>
        <dbReference type="Proteomes" id="UP000007374"/>
    </source>
</evidence>
<sequence>MIGAILALVPSFAYSASGIVPFRGEVMSTCAITVDRAGTLAISPDYTILSSTQSGGMAGQVSILASGVGYSVSTSAPASFSSAPPTGNSHVTFASIYSASGATTALNVPGTTMTPLVSGLTDLSVDLTATKSSGVFQSGTYAADVIVTCE</sequence>
<dbReference type="PATRIC" id="fig|1231190.3.peg.944"/>
<gene>
    <name evidence="1" type="ORF">NA8A_04510</name>
</gene>
<comment type="caution">
    <text evidence="1">The sequence shown here is derived from an EMBL/GenBank/DDBJ whole genome shotgun (WGS) entry which is preliminary data.</text>
</comment>
<protein>
    <recommendedName>
        <fullName evidence="3">Spore coat protein U domain-containing protein</fullName>
    </recommendedName>
</protein>
<dbReference type="AlphaFoldDB" id="K2P1P5"/>
<accession>K2P1P5</accession>
<name>K2P1P5_9HYPH</name>